<dbReference type="PANTHER" id="PTHR30529:SF1">
    <property type="entry name" value="CYTOCHROME B561 HOMOLOG 2"/>
    <property type="match status" value="1"/>
</dbReference>
<feature type="transmembrane region" description="Helical" evidence="13">
    <location>
        <begin position="21"/>
        <end position="40"/>
    </location>
</feature>
<organism evidence="15 16">
    <name type="scientific">Rubellimicrobium aerolatum</name>
    <dbReference type="NCBI Taxonomy" id="490979"/>
    <lineage>
        <taxon>Bacteria</taxon>
        <taxon>Pseudomonadati</taxon>
        <taxon>Pseudomonadota</taxon>
        <taxon>Alphaproteobacteria</taxon>
        <taxon>Rhodobacterales</taxon>
        <taxon>Roseobacteraceae</taxon>
        <taxon>Rubellimicrobium</taxon>
    </lineage>
</organism>
<evidence type="ECO:0000259" key="14">
    <source>
        <dbReference type="Pfam" id="PF01292"/>
    </source>
</evidence>
<keyword evidence="9 13" id="KW-1133">Transmembrane helix</keyword>
<accession>A0ABW0SDB3</accession>
<keyword evidence="4" id="KW-1003">Cell membrane</keyword>
<dbReference type="InterPro" id="IPR016174">
    <property type="entry name" value="Di-haem_cyt_TM"/>
</dbReference>
<feature type="transmembrane region" description="Helical" evidence="13">
    <location>
        <begin position="60"/>
        <end position="79"/>
    </location>
</feature>
<evidence type="ECO:0000256" key="10">
    <source>
        <dbReference type="ARBA" id="ARBA00023004"/>
    </source>
</evidence>
<comment type="caution">
    <text evidence="15">The sequence shown here is derived from an EMBL/GenBank/DDBJ whole genome shotgun (WGS) entry which is preliminary data.</text>
</comment>
<keyword evidence="11 13" id="KW-0472">Membrane</keyword>
<evidence type="ECO:0000256" key="11">
    <source>
        <dbReference type="ARBA" id="ARBA00023136"/>
    </source>
</evidence>
<feature type="transmembrane region" description="Helical" evidence="13">
    <location>
        <begin position="139"/>
        <end position="161"/>
    </location>
</feature>
<comment type="cofactor">
    <cofactor evidence="1">
        <name>heme b</name>
        <dbReference type="ChEBI" id="CHEBI:60344"/>
    </cofactor>
</comment>
<evidence type="ECO:0000256" key="5">
    <source>
        <dbReference type="ARBA" id="ARBA00022617"/>
    </source>
</evidence>
<proteinExistence type="inferred from homology"/>
<sequence length="176" mass="19179">MTTTPTTPSERTAHARHGYSSYQIALHWTVAVLVVFNLLLGSGMEQVYDAVGANETVTQWGPAFVHIALGVTIFLVMIARLTARLKRPVETAADSKHRILALLGRINHWAFYAVLLLMPPLGALAWFAGQDWAAGLHGLLAWVLLVLIALHIGGALLHLVLGENIIRRIVRPTPGT</sequence>
<evidence type="ECO:0000313" key="16">
    <source>
        <dbReference type="Proteomes" id="UP001596056"/>
    </source>
</evidence>
<name>A0ABW0SDB3_9RHOB</name>
<gene>
    <name evidence="15" type="ORF">ACFPOC_11020</name>
</gene>
<evidence type="ECO:0000256" key="12">
    <source>
        <dbReference type="ARBA" id="ARBA00037975"/>
    </source>
</evidence>
<keyword evidence="16" id="KW-1185">Reference proteome</keyword>
<dbReference type="Proteomes" id="UP001596056">
    <property type="component" value="Unassembled WGS sequence"/>
</dbReference>
<feature type="domain" description="Cytochrome b561 bacterial/Ni-hydrogenase" evidence="14">
    <location>
        <begin position="19"/>
        <end position="171"/>
    </location>
</feature>
<keyword evidence="7" id="KW-0479">Metal-binding</keyword>
<keyword evidence="5" id="KW-0349">Heme</keyword>
<dbReference type="InterPro" id="IPR011577">
    <property type="entry name" value="Cyt_b561_bac/Ni-Hgenase"/>
</dbReference>
<evidence type="ECO:0000256" key="13">
    <source>
        <dbReference type="SAM" id="Phobius"/>
    </source>
</evidence>
<evidence type="ECO:0000256" key="9">
    <source>
        <dbReference type="ARBA" id="ARBA00022989"/>
    </source>
</evidence>
<evidence type="ECO:0000256" key="1">
    <source>
        <dbReference type="ARBA" id="ARBA00001970"/>
    </source>
</evidence>
<keyword evidence="6 13" id="KW-0812">Transmembrane</keyword>
<feature type="transmembrane region" description="Helical" evidence="13">
    <location>
        <begin position="106"/>
        <end position="127"/>
    </location>
</feature>
<evidence type="ECO:0000256" key="8">
    <source>
        <dbReference type="ARBA" id="ARBA00022982"/>
    </source>
</evidence>
<dbReference type="SUPFAM" id="SSF81342">
    <property type="entry name" value="Transmembrane di-heme cytochromes"/>
    <property type="match status" value="1"/>
</dbReference>
<keyword evidence="3" id="KW-0813">Transport</keyword>
<comment type="similarity">
    <text evidence="12">Belongs to the cytochrome b561 family.</text>
</comment>
<evidence type="ECO:0000256" key="7">
    <source>
        <dbReference type="ARBA" id="ARBA00022723"/>
    </source>
</evidence>
<evidence type="ECO:0000256" key="4">
    <source>
        <dbReference type="ARBA" id="ARBA00022475"/>
    </source>
</evidence>
<dbReference type="EMBL" id="JBHSNA010000009">
    <property type="protein sequence ID" value="MFC5566941.1"/>
    <property type="molecule type" value="Genomic_DNA"/>
</dbReference>
<evidence type="ECO:0000313" key="15">
    <source>
        <dbReference type="EMBL" id="MFC5566941.1"/>
    </source>
</evidence>
<keyword evidence="8" id="KW-0249">Electron transport</keyword>
<dbReference type="PANTHER" id="PTHR30529">
    <property type="entry name" value="CYTOCHROME B561"/>
    <property type="match status" value="1"/>
</dbReference>
<evidence type="ECO:0000256" key="2">
    <source>
        <dbReference type="ARBA" id="ARBA00004651"/>
    </source>
</evidence>
<dbReference type="RefSeq" id="WP_209839541.1">
    <property type="nucleotide sequence ID" value="NZ_JAGGJP010000005.1"/>
</dbReference>
<keyword evidence="10" id="KW-0408">Iron</keyword>
<dbReference type="Pfam" id="PF01292">
    <property type="entry name" value="Ni_hydr_CYTB"/>
    <property type="match status" value="1"/>
</dbReference>
<evidence type="ECO:0000256" key="3">
    <source>
        <dbReference type="ARBA" id="ARBA00022448"/>
    </source>
</evidence>
<reference evidence="16" key="1">
    <citation type="journal article" date="2019" name="Int. J. Syst. Evol. Microbiol.">
        <title>The Global Catalogue of Microorganisms (GCM) 10K type strain sequencing project: providing services to taxonomists for standard genome sequencing and annotation.</title>
        <authorList>
            <consortium name="The Broad Institute Genomics Platform"/>
            <consortium name="The Broad Institute Genome Sequencing Center for Infectious Disease"/>
            <person name="Wu L."/>
            <person name="Ma J."/>
        </authorList>
    </citation>
    <scope>NUCLEOTIDE SEQUENCE [LARGE SCALE GENOMIC DNA]</scope>
    <source>
        <strain evidence="16">KACC 11588</strain>
    </source>
</reference>
<dbReference type="InterPro" id="IPR052168">
    <property type="entry name" value="Cytochrome_b561_oxidase"/>
</dbReference>
<comment type="subcellular location">
    <subcellularLocation>
        <location evidence="2">Cell membrane</location>
        <topology evidence="2">Multi-pass membrane protein</topology>
    </subcellularLocation>
</comment>
<protein>
    <submittedName>
        <fullName evidence="15">Cytochrome b</fullName>
    </submittedName>
</protein>
<evidence type="ECO:0000256" key="6">
    <source>
        <dbReference type="ARBA" id="ARBA00022692"/>
    </source>
</evidence>